<name>A0A8K0CE15_IGNLU</name>
<sequence>MDIARIRQRQACEISNVACPIDLCPKAEMVAIGLNCLPLPLRRTTGLTTYSGVIEKLLDDCEKRPIVSVRKAVESILRDVFDVKDLSSDQRYLYDITSAVISGECLPDLANRSPGKMSYAR</sequence>
<organism evidence="1 2">
    <name type="scientific">Ignelater luminosus</name>
    <name type="common">Cucubano</name>
    <name type="synonym">Pyrophorus luminosus</name>
    <dbReference type="NCBI Taxonomy" id="2038154"/>
    <lineage>
        <taxon>Eukaryota</taxon>
        <taxon>Metazoa</taxon>
        <taxon>Ecdysozoa</taxon>
        <taxon>Arthropoda</taxon>
        <taxon>Hexapoda</taxon>
        <taxon>Insecta</taxon>
        <taxon>Pterygota</taxon>
        <taxon>Neoptera</taxon>
        <taxon>Endopterygota</taxon>
        <taxon>Coleoptera</taxon>
        <taxon>Polyphaga</taxon>
        <taxon>Elateriformia</taxon>
        <taxon>Elateroidea</taxon>
        <taxon>Elateridae</taxon>
        <taxon>Agrypninae</taxon>
        <taxon>Pyrophorini</taxon>
        <taxon>Ignelater</taxon>
    </lineage>
</organism>
<dbReference type="Proteomes" id="UP000801492">
    <property type="component" value="Unassembled WGS sequence"/>
</dbReference>
<keyword evidence="2" id="KW-1185">Reference proteome</keyword>
<dbReference type="AlphaFoldDB" id="A0A8K0CE15"/>
<gene>
    <name evidence="1" type="ORF">ILUMI_20578</name>
</gene>
<proteinExistence type="predicted"/>
<comment type="caution">
    <text evidence="1">The sequence shown here is derived from an EMBL/GenBank/DDBJ whole genome shotgun (WGS) entry which is preliminary data.</text>
</comment>
<evidence type="ECO:0000313" key="1">
    <source>
        <dbReference type="EMBL" id="KAF2885594.1"/>
    </source>
</evidence>
<evidence type="ECO:0000313" key="2">
    <source>
        <dbReference type="Proteomes" id="UP000801492"/>
    </source>
</evidence>
<protein>
    <submittedName>
        <fullName evidence="1">Uncharacterized protein</fullName>
    </submittedName>
</protein>
<dbReference type="OrthoDB" id="6617942at2759"/>
<dbReference type="EMBL" id="VTPC01089860">
    <property type="protein sequence ID" value="KAF2885594.1"/>
    <property type="molecule type" value="Genomic_DNA"/>
</dbReference>
<reference evidence="1" key="1">
    <citation type="submission" date="2019-08" db="EMBL/GenBank/DDBJ databases">
        <title>The genome of the North American firefly Photinus pyralis.</title>
        <authorList>
            <consortium name="Photinus pyralis genome working group"/>
            <person name="Fallon T.R."/>
            <person name="Sander Lower S.E."/>
            <person name="Weng J.-K."/>
        </authorList>
    </citation>
    <scope>NUCLEOTIDE SEQUENCE</scope>
    <source>
        <strain evidence="1">TRF0915ILg1</strain>
        <tissue evidence="1">Whole body</tissue>
    </source>
</reference>
<accession>A0A8K0CE15</accession>